<dbReference type="Proteomes" id="UP001419268">
    <property type="component" value="Unassembled WGS sequence"/>
</dbReference>
<keyword evidence="3" id="KW-1185">Reference proteome</keyword>
<feature type="region of interest" description="Disordered" evidence="1">
    <location>
        <begin position="1"/>
        <end position="116"/>
    </location>
</feature>
<dbReference type="AlphaFoldDB" id="A0AAP0K7Y5"/>
<dbReference type="EMBL" id="JBBNAG010000003">
    <property type="protein sequence ID" value="KAK9147552.1"/>
    <property type="molecule type" value="Genomic_DNA"/>
</dbReference>
<comment type="caution">
    <text evidence="2">The sequence shown here is derived from an EMBL/GenBank/DDBJ whole genome shotgun (WGS) entry which is preliminary data.</text>
</comment>
<feature type="compositionally biased region" description="Gly residues" evidence="1">
    <location>
        <begin position="91"/>
        <end position="106"/>
    </location>
</feature>
<proteinExistence type="predicted"/>
<evidence type="ECO:0000256" key="1">
    <source>
        <dbReference type="SAM" id="MobiDB-lite"/>
    </source>
</evidence>
<reference evidence="2 3" key="1">
    <citation type="submission" date="2024-01" db="EMBL/GenBank/DDBJ databases">
        <title>Genome assemblies of Stephania.</title>
        <authorList>
            <person name="Yang L."/>
        </authorList>
    </citation>
    <scope>NUCLEOTIDE SEQUENCE [LARGE SCALE GENOMIC DNA]</scope>
    <source>
        <strain evidence="2">JXDWG</strain>
        <tissue evidence="2">Leaf</tissue>
    </source>
</reference>
<feature type="compositionally biased region" description="Low complexity" evidence="1">
    <location>
        <begin position="36"/>
        <end position="45"/>
    </location>
</feature>
<organism evidence="2 3">
    <name type="scientific">Stephania cephalantha</name>
    <dbReference type="NCBI Taxonomy" id="152367"/>
    <lineage>
        <taxon>Eukaryota</taxon>
        <taxon>Viridiplantae</taxon>
        <taxon>Streptophyta</taxon>
        <taxon>Embryophyta</taxon>
        <taxon>Tracheophyta</taxon>
        <taxon>Spermatophyta</taxon>
        <taxon>Magnoliopsida</taxon>
        <taxon>Ranunculales</taxon>
        <taxon>Menispermaceae</taxon>
        <taxon>Menispermoideae</taxon>
        <taxon>Cissampelideae</taxon>
        <taxon>Stephania</taxon>
    </lineage>
</organism>
<name>A0AAP0K7Y5_9MAGN</name>
<feature type="compositionally biased region" description="Basic and acidic residues" evidence="1">
    <location>
        <begin position="107"/>
        <end position="116"/>
    </location>
</feature>
<evidence type="ECO:0000313" key="2">
    <source>
        <dbReference type="EMBL" id="KAK9147552.1"/>
    </source>
</evidence>
<accession>A0AAP0K7Y5</accession>
<protein>
    <submittedName>
        <fullName evidence="2">Uncharacterized protein</fullName>
    </submittedName>
</protein>
<gene>
    <name evidence="2" type="ORF">Scep_006309</name>
</gene>
<sequence>MAISDDREASNAVERGPTAADARKTARAARRDKKQQAAADATSSQRGGGMRPMAAGCDQRTAGLKSATTKRFSRVKFAATAGYGPRRPTDGGPGCVGRGDGCGGGHGESEKKMQSV</sequence>
<evidence type="ECO:0000313" key="3">
    <source>
        <dbReference type="Proteomes" id="UP001419268"/>
    </source>
</evidence>